<comment type="caution">
    <text evidence="1">The sequence shown here is derived from an EMBL/GenBank/DDBJ whole genome shotgun (WGS) entry which is preliminary data.</text>
</comment>
<keyword evidence="2" id="KW-1185">Reference proteome</keyword>
<sequence length="264" mass="30212">MAEAFKYIEQPPTPALTENYYTHTTPNPYYDHRHEQTEAPDDRRLDKDATKLWMHLQACHPYKKYRMRQPKETSSTQEQKWPEFMEKAFCRALVKYRPMGRRKKATTDDHKLRGRNELIADAIQRWTGEARTRKQVSSHIQVLKPMVKDDPVIMKYLSKDDVEASRHQHRHRAAAAAAAAGGYPRTTTTPGRLSSHRSSHYDTGATTVGIVAPQAQMSYLHHHNLALSSASSVYGAAATMMSPGTMEPLTFSMFVQQMLKDREP</sequence>
<organism evidence="1 2">
    <name type="scientific">Coniosporium uncinatum</name>
    <dbReference type="NCBI Taxonomy" id="93489"/>
    <lineage>
        <taxon>Eukaryota</taxon>
        <taxon>Fungi</taxon>
        <taxon>Dikarya</taxon>
        <taxon>Ascomycota</taxon>
        <taxon>Pezizomycotina</taxon>
        <taxon>Dothideomycetes</taxon>
        <taxon>Dothideomycetes incertae sedis</taxon>
        <taxon>Coniosporium</taxon>
    </lineage>
</organism>
<proteinExistence type="predicted"/>
<protein>
    <submittedName>
        <fullName evidence="1">Uncharacterized protein</fullName>
    </submittedName>
</protein>
<name>A0ACC3DFY0_9PEZI</name>
<dbReference type="Proteomes" id="UP001186974">
    <property type="component" value="Unassembled WGS sequence"/>
</dbReference>
<gene>
    <name evidence="1" type="ORF">LTS18_000710</name>
</gene>
<feature type="non-terminal residue" evidence="1">
    <location>
        <position position="264"/>
    </location>
</feature>
<evidence type="ECO:0000313" key="2">
    <source>
        <dbReference type="Proteomes" id="UP001186974"/>
    </source>
</evidence>
<evidence type="ECO:0000313" key="1">
    <source>
        <dbReference type="EMBL" id="KAK3068313.1"/>
    </source>
</evidence>
<reference evidence="1" key="1">
    <citation type="submission" date="2024-09" db="EMBL/GenBank/DDBJ databases">
        <title>Black Yeasts Isolated from many extreme environments.</title>
        <authorList>
            <person name="Coleine C."/>
            <person name="Stajich J.E."/>
            <person name="Selbmann L."/>
        </authorList>
    </citation>
    <scope>NUCLEOTIDE SEQUENCE</scope>
    <source>
        <strain evidence="1">CCFEE 5737</strain>
    </source>
</reference>
<accession>A0ACC3DFY0</accession>
<dbReference type="EMBL" id="JAWDJW010005322">
    <property type="protein sequence ID" value="KAK3068313.1"/>
    <property type="molecule type" value="Genomic_DNA"/>
</dbReference>